<dbReference type="InterPro" id="IPR010730">
    <property type="entry name" value="HET"/>
</dbReference>
<evidence type="ECO:0000313" key="2">
    <source>
        <dbReference type="EMBL" id="KAB8246214.1"/>
    </source>
</evidence>
<sequence>MSSVCMHAGSSMVKEKGPPWSAKNTFSDVCYCVGYYTTWNHYIHDIVLRFGTLRELRQRSKTCVLCQRWMQVVESIPGDSEEGGDVTLTLQGRLDVVEVSNNKDWGDVASWLHKCDTEHRDKCGLRSRPQHPPGFRLIDVTNRFFHKARIPATIREAMMACAKMGIQYLWVDRLCIIQDHVHEKGIQINAMGTIYTNSYVTLVGLEGHDANHGLPGVFEEEPPRRQVLRVEDIVLTGLYDHRRYEKLVGRSAWDSRGWTYQEALLSRRLLLFSHSGPFFECSQDGCLCGEPNSMDRYHRIPLFGAHMDPPGEEYWPSQTFSDLLEGYTKRAFSHESDILRAISGILNSFYESHHYFGLPFSVFDNAILWNAADTTYSTRNPTSGDVFPSWSWVSVKGGITTYNLPLQTLAVWAVASTDSDFLPQPLKVIAPWERPLANERQYYKLMPNHSALLILAWKEGCFSGKLPEELKPAANWSKIERLAQKRWGANGQHRMIQDALGLGQNLDYNDKFSPEHISLSCSSPGGIMMYTQSVRVRVVPPQNLSGRFDEHIKLYAEAGEVVACVSDGSMTQPIIQMVCKDWRGRSLCKYELGLKNVPIVNLMVVDTQDGVSRRVALAETYLKIWVKAERKFGTFVIV</sequence>
<dbReference type="EMBL" id="ML734602">
    <property type="protein sequence ID" value="KAB8246214.1"/>
    <property type="molecule type" value="Genomic_DNA"/>
</dbReference>
<dbReference type="Pfam" id="PF06985">
    <property type="entry name" value="HET"/>
    <property type="match status" value="1"/>
</dbReference>
<accession>A0A5N6GXC0</accession>
<gene>
    <name evidence="2" type="ORF">BDV35DRAFT_380793</name>
</gene>
<organism evidence="2">
    <name type="scientific">Aspergillus flavus</name>
    <dbReference type="NCBI Taxonomy" id="5059"/>
    <lineage>
        <taxon>Eukaryota</taxon>
        <taxon>Fungi</taxon>
        <taxon>Dikarya</taxon>
        <taxon>Ascomycota</taxon>
        <taxon>Pezizomycotina</taxon>
        <taxon>Eurotiomycetes</taxon>
        <taxon>Eurotiomycetidae</taxon>
        <taxon>Eurotiales</taxon>
        <taxon>Aspergillaceae</taxon>
        <taxon>Aspergillus</taxon>
        <taxon>Aspergillus subgen. Circumdati</taxon>
    </lineage>
</organism>
<dbReference type="Proteomes" id="UP000325434">
    <property type="component" value="Unassembled WGS sequence"/>
</dbReference>
<protein>
    <submittedName>
        <fullName evidence="2">Heterokaryon incompatibility protein-domain-containing protein</fullName>
    </submittedName>
</protein>
<proteinExistence type="predicted"/>
<dbReference type="VEuPathDB" id="FungiDB:AFLA_013300"/>
<feature type="domain" description="Heterokaryon incompatibility" evidence="1">
    <location>
        <begin position="142"/>
        <end position="262"/>
    </location>
</feature>
<dbReference type="AlphaFoldDB" id="A0A5N6GXC0"/>
<reference evidence="2" key="1">
    <citation type="submission" date="2019-04" db="EMBL/GenBank/DDBJ databases">
        <title>Friends and foes A comparative genomics study of 23 Aspergillus species from section Flavi.</title>
        <authorList>
            <consortium name="DOE Joint Genome Institute"/>
            <person name="Kjaerbolling I."/>
            <person name="Vesth T."/>
            <person name="Frisvad J.C."/>
            <person name="Nybo J.L."/>
            <person name="Theobald S."/>
            <person name="Kildgaard S."/>
            <person name="Isbrandt T."/>
            <person name="Kuo A."/>
            <person name="Sato A."/>
            <person name="Lyhne E.K."/>
            <person name="Kogle M.E."/>
            <person name="Wiebenga A."/>
            <person name="Kun R.S."/>
            <person name="Lubbers R.J."/>
            <person name="Makela M.R."/>
            <person name="Barry K."/>
            <person name="Chovatia M."/>
            <person name="Clum A."/>
            <person name="Daum C."/>
            <person name="Haridas S."/>
            <person name="He G."/>
            <person name="LaButti K."/>
            <person name="Lipzen A."/>
            <person name="Mondo S."/>
            <person name="Riley R."/>
            <person name="Salamov A."/>
            <person name="Simmons B.A."/>
            <person name="Magnuson J.K."/>
            <person name="Henrissat B."/>
            <person name="Mortensen U.H."/>
            <person name="Larsen T.O."/>
            <person name="Devries R.P."/>
            <person name="Grigoriev I.V."/>
            <person name="Machida M."/>
            <person name="Baker S.E."/>
            <person name="Andersen M.R."/>
        </authorList>
    </citation>
    <scope>NUCLEOTIDE SEQUENCE [LARGE SCALE GENOMIC DNA]</scope>
    <source>
        <strain evidence="2">CBS 121.62</strain>
    </source>
</reference>
<dbReference type="VEuPathDB" id="FungiDB:F9C07_13114"/>
<evidence type="ECO:0000259" key="1">
    <source>
        <dbReference type="Pfam" id="PF06985"/>
    </source>
</evidence>
<dbReference type="PANTHER" id="PTHR33112">
    <property type="entry name" value="DOMAIN PROTEIN, PUTATIVE-RELATED"/>
    <property type="match status" value="1"/>
</dbReference>
<dbReference type="PANTHER" id="PTHR33112:SF1">
    <property type="entry name" value="HETEROKARYON INCOMPATIBILITY DOMAIN-CONTAINING PROTEIN"/>
    <property type="match status" value="1"/>
</dbReference>
<name>A0A5N6GXC0_ASPFL</name>